<comment type="caution">
    <text evidence="1">The sequence shown here is derived from an EMBL/GenBank/DDBJ whole genome shotgun (WGS) entry which is preliminary data.</text>
</comment>
<evidence type="ECO:0000313" key="2">
    <source>
        <dbReference type="Proteomes" id="UP000599391"/>
    </source>
</evidence>
<protein>
    <submittedName>
        <fullName evidence="1">DIP1984 family protein</fullName>
    </submittedName>
</protein>
<keyword evidence="2" id="KW-1185">Reference proteome</keyword>
<dbReference type="Proteomes" id="UP000599391">
    <property type="component" value="Unassembled WGS sequence"/>
</dbReference>
<evidence type="ECO:0000313" key="1">
    <source>
        <dbReference type="EMBL" id="MBH8554741.1"/>
    </source>
</evidence>
<proteinExistence type="predicted"/>
<dbReference type="InterPro" id="IPR047741">
    <property type="entry name" value="DIP1984-like"/>
</dbReference>
<reference evidence="1 2" key="1">
    <citation type="journal article" date="2021" name="Int. J. Syst. Evol. Microbiol.">
        <title>Amazonocrinis nigriterrae gen. nov., sp. nov., Atlanticothrix silvestris gen. nov., sp. nov. and Dendronalium phyllosphericum gen. nov., sp. nov., nostocacean cyanobacteria from Brazilian environments.</title>
        <authorList>
            <person name="Alvarenga D.O."/>
            <person name="Andreote A.P.D."/>
            <person name="Branco L.H.Z."/>
            <person name="Delbaje E."/>
            <person name="Cruz R.B."/>
            <person name="Varani A.M."/>
            <person name="Fiore M.F."/>
        </authorList>
    </citation>
    <scope>NUCLEOTIDE SEQUENCE [LARGE SCALE GENOMIC DNA]</scope>
    <source>
        <strain evidence="1 2">CENA357</strain>
    </source>
</reference>
<dbReference type="Gene3D" id="6.10.320.10">
    <property type="match status" value="1"/>
</dbReference>
<gene>
    <name evidence="1" type="ORF">I8751_20760</name>
</gene>
<name>A0A8J7L4F5_9CYAN</name>
<dbReference type="Pfam" id="PF20935">
    <property type="entry name" value="DUF6847"/>
    <property type="match status" value="1"/>
</dbReference>
<sequence>MKLAEALVERKAAQTKIGELNERLQRIILVQEGEQPAEQPTTLLQELDDVVHRLEALIVAINRTNVQVQLPDGRSIMAAIAQRDVVRMQIGVLETLIRSASSPQFRTRGSEIKFVVTLDIAQLHRERDQLARAYRELDTAIQAVNWSADLVE</sequence>
<dbReference type="RefSeq" id="WP_214440974.1">
    <property type="nucleotide sequence ID" value="NZ_JAECZB010000081.1"/>
</dbReference>
<dbReference type="NCBIfam" id="NF038048">
    <property type="entry name" value="DIP1984_fam"/>
    <property type="match status" value="1"/>
</dbReference>
<accession>A0A8J7L4F5</accession>
<dbReference type="AlphaFoldDB" id="A0A8J7L4F5"/>
<dbReference type="EMBL" id="JAECZB010000081">
    <property type="protein sequence ID" value="MBH8554741.1"/>
    <property type="molecule type" value="Genomic_DNA"/>
</dbReference>
<dbReference type="CDD" id="cd12208">
    <property type="entry name" value="DIP1984-like"/>
    <property type="match status" value="1"/>
</dbReference>
<organism evidence="1 2">
    <name type="scientific">Atlanticothrix silvestris CENA357</name>
    <dbReference type="NCBI Taxonomy" id="1725252"/>
    <lineage>
        <taxon>Bacteria</taxon>
        <taxon>Bacillati</taxon>
        <taxon>Cyanobacteriota</taxon>
        <taxon>Cyanophyceae</taxon>
        <taxon>Nostocales</taxon>
        <taxon>Nodulariaceae</taxon>
        <taxon>Atlanticothrix</taxon>
        <taxon>Atlanticothrix silvestris</taxon>
    </lineage>
</organism>